<dbReference type="Gene3D" id="1.20.210.10">
    <property type="entry name" value="Cytochrome c oxidase-like, subunit I domain"/>
    <property type="match status" value="1"/>
</dbReference>
<protein>
    <submittedName>
        <fullName evidence="2">Uncharacterized protein</fullName>
    </submittedName>
</protein>
<dbReference type="HOGENOM" id="CLU_2768310_0_0_10"/>
<keyword evidence="1" id="KW-0472">Membrane</keyword>
<keyword evidence="1" id="KW-0812">Transmembrane</keyword>
<evidence type="ECO:0000256" key="1">
    <source>
        <dbReference type="SAM" id="Phobius"/>
    </source>
</evidence>
<dbReference type="Proteomes" id="UP000001007">
    <property type="component" value="Chromosome"/>
</dbReference>
<dbReference type="PATRIC" id="fig|194439.7.peg.1650"/>
<dbReference type="STRING" id="194439.CT1817"/>
<feature type="transmembrane region" description="Helical" evidence="1">
    <location>
        <begin position="26"/>
        <end position="50"/>
    </location>
</feature>
<reference evidence="2 3" key="1">
    <citation type="journal article" date="2002" name="Proc. Natl. Acad. Sci. U.S.A.">
        <title>The complete genome sequence of Chlorobium tepidum TLS, a photosynthetic, anaerobic, green-sulfur bacterium.</title>
        <authorList>
            <person name="Eisen J.A."/>
            <person name="Nelson K.E."/>
            <person name="Paulsen I.T."/>
            <person name="Heidelberg J.F."/>
            <person name="Wu M."/>
            <person name="Dodson R.J."/>
            <person name="Deboy R."/>
            <person name="Gwinn M.L."/>
            <person name="Nelson W.C."/>
            <person name="Haft D.H."/>
            <person name="Hickey E.K."/>
            <person name="Peterson J.D."/>
            <person name="Durkin A.S."/>
            <person name="Kolonay J.L."/>
            <person name="Yang F."/>
            <person name="Holt I."/>
            <person name="Umayam L.A."/>
            <person name="Mason T."/>
            <person name="Brenner M."/>
            <person name="Shea T.P."/>
            <person name="Parksey D."/>
            <person name="Nierman W.C."/>
            <person name="Feldblyum T.V."/>
            <person name="Hansen C.L."/>
            <person name="Craven M.B."/>
            <person name="Radune D."/>
            <person name="Vamathevan J."/>
            <person name="Khouri H."/>
            <person name="White O."/>
            <person name="Gruber T.M."/>
            <person name="Ketchum K.A."/>
            <person name="Venter J.C."/>
            <person name="Tettelin H."/>
            <person name="Bryant D.A."/>
            <person name="Fraser C.M."/>
        </authorList>
    </citation>
    <scope>NUCLEOTIDE SEQUENCE [LARGE SCALE GENOMIC DNA]</scope>
    <source>
        <strain evidence="3">ATCC 49652 / DSM 12025 / NBRC 103806 / TLS</strain>
    </source>
</reference>
<dbReference type="EnsemblBacteria" id="AAM73038">
    <property type="protein sequence ID" value="AAM73038"/>
    <property type="gene ID" value="CT1817"/>
</dbReference>
<name>Q8KBH0_CHLTE</name>
<dbReference type="EMBL" id="AE006470">
    <property type="protein sequence ID" value="AAM73038.1"/>
    <property type="molecule type" value="Genomic_DNA"/>
</dbReference>
<sequence>MPFHTIFFINQIQEEGMNDTGYDYSIVRGFAFSALFWLVVGLVIGLWIAFEMFNPALNLTHQHIHPLRL</sequence>
<accession>Q8KBH0</accession>
<dbReference type="KEGG" id="cte:CT1817"/>
<proteinExistence type="predicted"/>
<evidence type="ECO:0000313" key="2">
    <source>
        <dbReference type="EMBL" id="AAM73038.1"/>
    </source>
</evidence>
<dbReference type="InterPro" id="IPR036927">
    <property type="entry name" value="Cyt_c_oxase-like_su1_sf"/>
</dbReference>
<gene>
    <name evidence="2" type="ordered locus">CT1817</name>
</gene>
<dbReference type="eggNOG" id="COG3278">
    <property type="taxonomic scope" value="Bacteria"/>
</dbReference>
<evidence type="ECO:0000313" key="3">
    <source>
        <dbReference type="Proteomes" id="UP000001007"/>
    </source>
</evidence>
<dbReference type="SUPFAM" id="SSF81442">
    <property type="entry name" value="Cytochrome c oxidase subunit I-like"/>
    <property type="match status" value="1"/>
</dbReference>
<organism evidence="2 3">
    <name type="scientific">Chlorobaculum tepidum (strain ATCC 49652 / DSM 12025 / NBRC 103806 / TLS)</name>
    <name type="common">Chlorobium tepidum</name>
    <dbReference type="NCBI Taxonomy" id="194439"/>
    <lineage>
        <taxon>Bacteria</taxon>
        <taxon>Pseudomonadati</taxon>
        <taxon>Chlorobiota</taxon>
        <taxon>Chlorobiia</taxon>
        <taxon>Chlorobiales</taxon>
        <taxon>Chlorobiaceae</taxon>
        <taxon>Chlorobaculum</taxon>
    </lineage>
</organism>
<keyword evidence="3" id="KW-1185">Reference proteome</keyword>
<keyword evidence="1" id="KW-1133">Transmembrane helix</keyword>
<dbReference type="AlphaFoldDB" id="Q8KBH0"/>
<dbReference type="OrthoDB" id="9806838at2"/>